<dbReference type="GeneID" id="19244298"/>
<dbReference type="Pfam" id="PF26640">
    <property type="entry name" value="DUF8212"/>
    <property type="match status" value="1"/>
</dbReference>
<dbReference type="PANTHER" id="PTHR10622:SF12">
    <property type="entry name" value="HET DOMAIN-CONTAINING PROTEIN"/>
    <property type="match status" value="1"/>
</dbReference>
<sequence>MICQLARKDHNLKYAWIDTCCIDKSSTAELSESTNSMFKWYHQAAVCFAFFADWEPEDQTFTHCQWFTRGWTLQELVASETLIFYDKTWQARGNKLAYCSEVARISRISEAGLTGQTQLADVPVAVRLSWAAERITTREEDIAYSLLGIFDINMPMLYGEGHKAFLRLQEEIIKNYVDMSIFAWKALPGTCQDNMGILAPSPREFKDSSSLYPALSQSLVGPNLTFSISDRGVQFHAPLQSDKSTGFLILPVLHFDLPPDASVSSLDLTNRRTSYGVYLRMIGTKDFVRALPYRLVNYALEAAAFNLHSLCCFKRLSAKDSVAVGRREIYIRKPADLGRMQRLWSCQCPTEYYLVLISSYAPCKPE</sequence>
<dbReference type="RefSeq" id="XP_007802347.1">
    <property type="nucleotide sequence ID" value="XM_007804156.1"/>
</dbReference>
<dbReference type="InterPro" id="IPR058525">
    <property type="entry name" value="DUF8212"/>
</dbReference>
<feature type="domain" description="DUF8212" evidence="2">
    <location>
        <begin position="163"/>
        <end position="191"/>
    </location>
</feature>
<dbReference type="OMA" id="MICQLAR"/>
<dbReference type="PANTHER" id="PTHR10622">
    <property type="entry name" value="HET DOMAIN-CONTAINING PROTEIN"/>
    <property type="match status" value="1"/>
</dbReference>
<evidence type="ECO:0000259" key="1">
    <source>
        <dbReference type="Pfam" id="PF06985"/>
    </source>
</evidence>
<dbReference type="InterPro" id="IPR010730">
    <property type="entry name" value="HET"/>
</dbReference>
<dbReference type="eggNOG" id="KOG4177">
    <property type="taxonomic scope" value="Eukaryota"/>
</dbReference>
<dbReference type="HOGENOM" id="CLU_756565_0_0_1"/>
<dbReference type="OrthoDB" id="674604at2759"/>
<dbReference type="Proteomes" id="UP000019373">
    <property type="component" value="Unassembled WGS sequence"/>
</dbReference>
<evidence type="ECO:0000313" key="4">
    <source>
        <dbReference type="Proteomes" id="UP000019373"/>
    </source>
</evidence>
<accession>U1GJJ6</accession>
<reference evidence="4" key="1">
    <citation type="journal article" date="2014" name="BMC Genomics">
        <title>Genome characteristics reveal the impact of lichenization on lichen-forming fungus Endocarpon pusillum Hedwig (Verrucariales, Ascomycota).</title>
        <authorList>
            <person name="Wang Y.-Y."/>
            <person name="Liu B."/>
            <person name="Zhang X.-Y."/>
            <person name="Zhou Q.-M."/>
            <person name="Zhang T."/>
            <person name="Li H."/>
            <person name="Yu Y.-F."/>
            <person name="Zhang X.-L."/>
            <person name="Hao X.-Y."/>
            <person name="Wang M."/>
            <person name="Wang L."/>
            <person name="Wei J.-C."/>
        </authorList>
    </citation>
    <scope>NUCLEOTIDE SEQUENCE [LARGE SCALE GENOMIC DNA]</scope>
    <source>
        <strain evidence="4">Z07020 / HMAS-L-300199</strain>
    </source>
</reference>
<protein>
    <submittedName>
        <fullName evidence="3">Uncharacterized protein</fullName>
    </submittedName>
</protein>
<proteinExistence type="predicted"/>
<dbReference type="EMBL" id="KE721139">
    <property type="protein sequence ID" value="ERF72006.1"/>
    <property type="molecule type" value="Genomic_DNA"/>
</dbReference>
<name>U1GJJ6_ENDPU</name>
<evidence type="ECO:0000313" key="3">
    <source>
        <dbReference type="EMBL" id="ERF72006.1"/>
    </source>
</evidence>
<feature type="domain" description="Heterokaryon incompatibility" evidence="1">
    <location>
        <begin position="5"/>
        <end position="53"/>
    </location>
</feature>
<evidence type="ECO:0000259" key="2">
    <source>
        <dbReference type="Pfam" id="PF26640"/>
    </source>
</evidence>
<keyword evidence="4" id="KW-1185">Reference proteome</keyword>
<dbReference type="Pfam" id="PF06985">
    <property type="entry name" value="HET"/>
    <property type="match status" value="1"/>
</dbReference>
<dbReference type="AlphaFoldDB" id="U1GJJ6"/>
<gene>
    <name evidence="3" type="ORF">EPUS_09511</name>
</gene>
<organism evidence="3 4">
    <name type="scientific">Endocarpon pusillum (strain Z07020 / HMAS-L-300199)</name>
    <name type="common">Lichen-forming fungus</name>
    <dbReference type="NCBI Taxonomy" id="1263415"/>
    <lineage>
        <taxon>Eukaryota</taxon>
        <taxon>Fungi</taxon>
        <taxon>Dikarya</taxon>
        <taxon>Ascomycota</taxon>
        <taxon>Pezizomycotina</taxon>
        <taxon>Eurotiomycetes</taxon>
        <taxon>Chaetothyriomycetidae</taxon>
        <taxon>Verrucariales</taxon>
        <taxon>Verrucariaceae</taxon>
        <taxon>Endocarpon</taxon>
    </lineage>
</organism>